<reference evidence="2 3" key="1">
    <citation type="submission" date="2021-03" db="EMBL/GenBank/DDBJ databases">
        <title>Genomic Encyclopedia of Type Strains, Phase IV (KMG-IV): sequencing the most valuable type-strain genomes for metagenomic binning, comparative biology and taxonomic classification.</title>
        <authorList>
            <person name="Goeker M."/>
        </authorList>
    </citation>
    <scope>NUCLEOTIDE SEQUENCE [LARGE SCALE GENOMIC DNA]</scope>
    <source>
        <strain evidence="2 3">DSM 24738</strain>
    </source>
</reference>
<dbReference type="SUPFAM" id="SSF63817">
    <property type="entry name" value="Sortase"/>
    <property type="match status" value="1"/>
</dbReference>
<dbReference type="Proteomes" id="UP001519343">
    <property type="component" value="Unassembled WGS sequence"/>
</dbReference>
<dbReference type="InterPro" id="IPR005754">
    <property type="entry name" value="Sortase"/>
</dbReference>
<proteinExistence type="predicted"/>
<evidence type="ECO:0000256" key="1">
    <source>
        <dbReference type="ARBA" id="ARBA00022801"/>
    </source>
</evidence>
<dbReference type="CDD" id="cd05828">
    <property type="entry name" value="Sortase_D_1"/>
    <property type="match status" value="1"/>
</dbReference>
<dbReference type="EMBL" id="JAGGKT010000016">
    <property type="protein sequence ID" value="MBP1934118.1"/>
    <property type="molecule type" value="Genomic_DNA"/>
</dbReference>
<comment type="caution">
    <text evidence="2">The sequence shown here is derived from an EMBL/GenBank/DDBJ whole genome shotgun (WGS) entry which is preliminary data.</text>
</comment>
<dbReference type="EC" id="3.4.22.70" evidence="2"/>
<keyword evidence="3" id="KW-1185">Reference proteome</keyword>
<evidence type="ECO:0000313" key="2">
    <source>
        <dbReference type="EMBL" id="MBP1934118.1"/>
    </source>
</evidence>
<accession>A0ABS4GV30</accession>
<keyword evidence="1 2" id="KW-0378">Hydrolase</keyword>
<dbReference type="GO" id="GO:0016787">
    <property type="term" value="F:hydrolase activity"/>
    <property type="evidence" value="ECO:0007669"/>
    <property type="project" value="UniProtKB-KW"/>
</dbReference>
<dbReference type="InterPro" id="IPR041999">
    <property type="entry name" value="Sortase_D_1"/>
</dbReference>
<sequence>MKKSIVIGIFLGSIVLLGYALFQIIWSEYSMNRMVEEWNQQVTIGQDSNQDEIKVENLIEKYRMEPGKANLKVLKRPNTGEIIGKMEIDRLDRTLPILQGSDSATLAKGVGHLPESVLPGEVGNSILAGHRDTVLRGLGELKMGDFLTIDTKEGSFLYEIIEHKIVDPDYQGLQLTHDKQMLTIITCYPFDFIGPAPQRYILTAQLK</sequence>
<dbReference type="RefSeq" id="WP_209812119.1">
    <property type="nucleotide sequence ID" value="NZ_JAGGKT010000016.1"/>
</dbReference>
<dbReference type="Pfam" id="PF04203">
    <property type="entry name" value="Sortase"/>
    <property type="match status" value="1"/>
</dbReference>
<dbReference type="NCBIfam" id="TIGR01076">
    <property type="entry name" value="sortase_fam"/>
    <property type="match status" value="1"/>
</dbReference>
<name>A0ABS4GV30_9BACL</name>
<dbReference type="InterPro" id="IPR023365">
    <property type="entry name" value="Sortase_dom-sf"/>
</dbReference>
<gene>
    <name evidence="2" type="ORF">J2Z37_004135</name>
</gene>
<protein>
    <submittedName>
        <fullName evidence="2">Sortase A</fullName>
        <ecNumber evidence="2">3.4.22.70</ecNumber>
    </submittedName>
</protein>
<dbReference type="Gene3D" id="2.40.260.10">
    <property type="entry name" value="Sortase"/>
    <property type="match status" value="1"/>
</dbReference>
<evidence type="ECO:0000313" key="3">
    <source>
        <dbReference type="Proteomes" id="UP001519343"/>
    </source>
</evidence>
<organism evidence="2 3">
    <name type="scientific">Ammoniphilus resinae</name>
    <dbReference type="NCBI Taxonomy" id="861532"/>
    <lineage>
        <taxon>Bacteria</taxon>
        <taxon>Bacillati</taxon>
        <taxon>Bacillota</taxon>
        <taxon>Bacilli</taxon>
        <taxon>Bacillales</taxon>
        <taxon>Paenibacillaceae</taxon>
        <taxon>Aneurinibacillus group</taxon>
        <taxon>Ammoniphilus</taxon>
    </lineage>
</organism>